<dbReference type="Gene3D" id="3.90.1150.10">
    <property type="entry name" value="Aspartate Aminotransferase, domain 1"/>
    <property type="match status" value="1"/>
</dbReference>
<organism evidence="6 7">
    <name type="scientific">Achromobacter deleyi</name>
    <dbReference type="NCBI Taxonomy" id="1353891"/>
    <lineage>
        <taxon>Bacteria</taxon>
        <taxon>Pseudomonadati</taxon>
        <taxon>Pseudomonadota</taxon>
        <taxon>Betaproteobacteria</taxon>
        <taxon>Burkholderiales</taxon>
        <taxon>Alcaligenaceae</taxon>
        <taxon>Achromobacter</taxon>
    </lineage>
</organism>
<protein>
    <submittedName>
        <fullName evidence="6">Hercynylcysteine sulfoxide lyase</fullName>
        <ecNumber evidence="6">4.4.-.-</ecNumber>
    </submittedName>
</protein>
<dbReference type="PANTHER" id="PTHR43586">
    <property type="entry name" value="CYSTEINE DESULFURASE"/>
    <property type="match status" value="1"/>
</dbReference>
<keyword evidence="2" id="KW-0663">Pyridoxal phosphate</keyword>
<evidence type="ECO:0000256" key="2">
    <source>
        <dbReference type="ARBA" id="ARBA00022898"/>
    </source>
</evidence>
<evidence type="ECO:0000259" key="5">
    <source>
        <dbReference type="Pfam" id="PF00266"/>
    </source>
</evidence>
<dbReference type="InterPro" id="IPR015422">
    <property type="entry name" value="PyrdxlP-dep_Trfase_small"/>
</dbReference>
<feature type="domain" description="Aminotransferase class V" evidence="5">
    <location>
        <begin position="27"/>
        <end position="390"/>
    </location>
</feature>
<dbReference type="InterPro" id="IPR020578">
    <property type="entry name" value="Aminotrans_V_PyrdxlP_BS"/>
</dbReference>
<dbReference type="EC" id="4.4.-.-" evidence="6"/>
<gene>
    <name evidence="6" type="primary">egtE</name>
    <name evidence="6" type="ORF">LMG3458_04802</name>
</gene>
<dbReference type="PANTHER" id="PTHR43586:SF24">
    <property type="entry name" value="BLR4730 PROTEIN"/>
    <property type="match status" value="1"/>
</dbReference>
<dbReference type="InterPro" id="IPR000192">
    <property type="entry name" value="Aminotrans_V_dom"/>
</dbReference>
<sequence length="402" mass="41821">MPAAPLTPDTLQALRAATPGTRTTVHLNHAGASLPSAATLDAIQAHLRREAEQGPMEAGVAARALTGKARDLAARLLNAQTDEIALTGGNSPGWGSAFAALGPWRDGDRILVGRHEWGGNLAAMRLATRGVDVSIETIPSDDSGCVDPAALQAMLDARVRLVALTWLPANGGLINPAAAVGRVTRAAGVPYYLDAAQAVGQLPVDVTEVGCDVLSGAGRKALRGPRGTGLLYVRRDFLAQLTPAFVDTYSAPLDADGEPRLRADAGRFESAEASVALRCGQANALQEALDIGLDTIRAQVDATAQALRTELAAIPGIEVLDQGRELSGLVSFNLAGQEATAVQQALAAQGIVIGSNGVPYTPLDMNARGLTQIARASVSYLTHPDEIDRLVQALRTLAGQRR</sequence>
<dbReference type="RefSeq" id="WP_175193329.1">
    <property type="nucleotide sequence ID" value="NZ_CADIJO010000021.1"/>
</dbReference>
<evidence type="ECO:0000313" key="7">
    <source>
        <dbReference type="Proteomes" id="UP000494111"/>
    </source>
</evidence>
<accession>A0A6S7AGU9</accession>
<dbReference type="InterPro" id="IPR015421">
    <property type="entry name" value="PyrdxlP-dep_Trfase_major"/>
</dbReference>
<comment type="cofactor">
    <cofactor evidence="1 4">
        <name>pyridoxal 5'-phosphate</name>
        <dbReference type="ChEBI" id="CHEBI:597326"/>
    </cofactor>
</comment>
<dbReference type="SUPFAM" id="SSF53383">
    <property type="entry name" value="PLP-dependent transferases"/>
    <property type="match status" value="1"/>
</dbReference>
<reference evidence="6 7" key="1">
    <citation type="submission" date="2020-04" db="EMBL/GenBank/DDBJ databases">
        <authorList>
            <person name="De Canck E."/>
        </authorList>
    </citation>
    <scope>NUCLEOTIDE SEQUENCE [LARGE SCALE GENOMIC DNA]</scope>
    <source>
        <strain evidence="6 7">LMG 3458</strain>
    </source>
</reference>
<dbReference type="Pfam" id="PF00266">
    <property type="entry name" value="Aminotran_5"/>
    <property type="match status" value="1"/>
</dbReference>
<dbReference type="GO" id="GO:0016829">
    <property type="term" value="F:lyase activity"/>
    <property type="evidence" value="ECO:0007669"/>
    <property type="project" value="UniProtKB-KW"/>
</dbReference>
<proteinExistence type="inferred from homology"/>
<name>A0A6S7AGU9_9BURK</name>
<evidence type="ECO:0000313" key="6">
    <source>
        <dbReference type="EMBL" id="CAB3730584.1"/>
    </source>
</evidence>
<dbReference type="InterPro" id="IPR015424">
    <property type="entry name" value="PyrdxlP-dep_Trfase"/>
</dbReference>
<evidence type="ECO:0000256" key="1">
    <source>
        <dbReference type="ARBA" id="ARBA00001933"/>
    </source>
</evidence>
<keyword evidence="6" id="KW-0456">Lyase</keyword>
<evidence type="ECO:0000256" key="4">
    <source>
        <dbReference type="RuleBase" id="RU004504"/>
    </source>
</evidence>
<dbReference type="Gene3D" id="3.40.640.10">
    <property type="entry name" value="Type I PLP-dependent aspartate aminotransferase-like (Major domain)"/>
    <property type="match status" value="1"/>
</dbReference>
<comment type="similarity">
    <text evidence="3">Belongs to the class-V pyridoxal-phosphate-dependent aminotransferase family.</text>
</comment>
<evidence type="ECO:0000256" key="3">
    <source>
        <dbReference type="RuleBase" id="RU004075"/>
    </source>
</evidence>
<dbReference type="Proteomes" id="UP000494111">
    <property type="component" value="Unassembled WGS sequence"/>
</dbReference>
<dbReference type="PROSITE" id="PS00595">
    <property type="entry name" value="AA_TRANSFER_CLASS_5"/>
    <property type="match status" value="1"/>
</dbReference>
<dbReference type="EMBL" id="CADIJO010000021">
    <property type="protein sequence ID" value="CAB3730584.1"/>
    <property type="molecule type" value="Genomic_DNA"/>
</dbReference>
<dbReference type="AlphaFoldDB" id="A0A6S7AGU9"/>